<evidence type="ECO:0000256" key="7">
    <source>
        <dbReference type="ARBA" id="ARBA00022692"/>
    </source>
</evidence>
<comment type="subcellular location">
    <subcellularLocation>
        <location evidence="1">Membrane</location>
        <topology evidence="1">Single-pass type II membrane protein</topology>
    </subcellularLocation>
</comment>
<dbReference type="OrthoDB" id="414175at2759"/>
<dbReference type="Proteomes" id="UP000624404">
    <property type="component" value="Unassembled WGS sequence"/>
</dbReference>
<evidence type="ECO:0000313" key="14">
    <source>
        <dbReference type="Proteomes" id="UP000624404"/>
    </source>
</evidence>
<dbReference type="InterPro" id="IPR003378">
    <property type="entry name" value="Fringe-like_glycosylTrfase"/>
</dbReference>
<evidence type="ECO:0000313" key="13">
    <source>
        <dbReference type="EMBL" id="CAD6447269.1"/>
    </source>
</evidence>
<comment type="similarity">
    <text evidence="3">Belongs to the glycosyltransferase 31 family. Beta3-Gal-T subfamily.</text>
</comment>
<keyword evidence="8" id="KW-0547">Nucleotide-binding</keyword>
<proteinExistence type="inferred from homology"/>
<dbReference type="GO" id="GO:0016263">
    <property type="term" value="F:glycoprotein-N-acetylgalactosamine 3-beta-galactosyltransferase activity"/>
    <property type="evidence" value="ECO:0007669"/>
    <property type="project" value="UniProtKB-EC"/>
</dbReference>
<evidence type="ECO:0000256" key="1">
    <source>
        <dbReference type="ARBA" id="ARBA00004606"/>
    </source>
</evidence>
<dbReference type="Pfam" id="PF02434">
    <property type="entry name" value="Fringe"/>
    <property type="match status" value="1"/>
</dbReference>
<evidence type="ECO:0000256" key="3">
    <source>
        <dbReference type="ARBA" id="ARBA00006462"/>
    </source>
</evidence>
<dbReference type="InterPro" id="IPR026050">
    <property type="entry name" value="C1GALT1/C1GALT1_chp1"/>
</dbReference>
<evidence type="ECO:0000256" key="5">
    <source>
        <dbReference type="ARBA" id="ARBA00022676"/>
    </source>
</evidence>
<dbReference type="Gene3D" id="3.90.550.50">
    <property type="match status" value="1"/>
</dbReference>
<dbReference type="GO" id="GO:0016020">
    <property type="term" value="C:membrane"/>
    <property type="evidence" value="ECO:0007669"/>
    <property type="project" value="UniProtKB-SubCell"/>
</dbReference>
<keyword evidence="10" id="KW-1133">Transmembrane helix</keyword>
<evidence type="ECO:0000259" key="12">
    <source>
        <dbReference type="Pfam" id="PF02434"/>
    </source>
</evidence>
<dbReference type="GO" id="GO:0000166">
    <property type="term" value="F:nucleotide binding"/>
    <property type="evidence" value="ECO:0007669"/>
    <property type="project" value="UniProtKB-KW"/>
</dbReference>
<gene>
    <name evidence="13" type="ORF">SCLTRI_LOCUS7061</name>
</gene>
<comment type="pathway">
    <text evidence="2">Protein modification; protein glycosylation.</text>
</comment>
<dbReference type="AlphaFoldDB" id="A0A8H2VYH1"/>
<evidence type="ECO:0000256" key="11">
    <source>
        <dbReference type="ARBA" id="ARBA00023136"/>
    </source>
</evidence>
<name>A0A8H2VYH1_9HELO</name>
<dbReference type="EMBL" id="CAJHIA010000025">
    <property type="protein sequence ID" value="CAD6447269.1"/>
    <property type="molecule type" value="Genomic_DNA"/>
</dbReference>
<evidence type="ECO:0000256" key="2">
    <source>
        <dbReference type="ARBA" id="ARBA00004922"/>
    </source>
</evidence>
<organism evidence="13 14">
    <name type="scientific">Sclerotinia trifoliorum</name>
    <dbReference type="NCBI Taxonomy" id="28548"/>
    <lineage>
        <taxon>Eukaryota</taxon>
        <taxon>Fungi</taxon>
        <taxon>Dikarya</taxon>
        <taxon>Ascomycota</taxon>
        <taxon>Pezizomycotina</taxon>
        <taxon>Leotiomycetes</taxon>
        <taxon>Helotiales</taxon>
        <taxon>Sclerotiniaceae</taxon>
        <taxon>Sclerotinia</taxon>
    </lineage>
</organism>
<evidence type="ECO:0000256" key="9">
    <source>
        <dbReference type="ARBA" id="ARBA00022968"/>
    </source>
</evidence>
<comment type="caution">
    <text evidence="13">The sequence shown here is derived from an EMBL/GenBank/DDBJ whole genome shotgun (WGS) entry which is preliminary data.</text>
</comment>
<evidence type="ECO:0000256" key="4">
    <source>
        <dbReference type="ARBA" id="ARBA00012557"/>
    </source>
</evidence>
<keyword evidence="6" id="KW-0808">Transferase</keyword>
<evidence type="ECO:0000256" key="10">
    <source>
        <dbReference type="ARBA" id="ARBA00022989"/>
    </source>
</evidence>
<protein>
    <recommendedName>
        <fullName evidence="4">N-acetylgalactosaminide beta-1,3-galactosyltransferase</fullName>
        <ecNumber evidence="4">2.4.1.122</ecNumber>
    </recommendedName>
</protein>
<reference evidence="13" key="1">
    <citation type="submission" date="2020-10" db="EMBL/GenBank/DDBJ databases">
        <authorList>
            <person name="Kusch S."/>
        </authorList>
    </citation>
    <scope>NUCLEOTIDE SEQUENCE</scope>
    <source>
        <strain evidence="13">SwB9</strain>
    </source>
</reference>
<keyword evidence="14" id="KW-1185">Reference proteome</keyword>
<feature type="domain" description="Fringe-like glycosyltransferase" evidence="12">
    <location>
        <begin position="167"/>
        <end position="243"/>
    </location>
</feature>
<dbReference type="EC" id="2.4.1.122" evidence="4"/>
<keyword evidence="7" id="KW-0812">Transmembrane</keyword>
<sequence>MSLLRGMPLILIVLASFVLFIYFHQRAVAILSQIDCPSESAEYVRNEFPTANDPTQRLQRLLGLLCREQKPIAYPTADSLKLEFPDSTVEDVPLISGPDSSKQKFMNDLRKQGIIVLLRTGTQEAQQLAIRLGTMLRYFQERDILFFSDSQGTIGPFTIHDTLKSVDQKIRETHARPRQTSKYIAIFIASKYKFIHMVEEAYFMQPRANWYVFIETDTYVIWPNLITWLRKMDFTKPLYLGAGLIHEETYLPMGAVRIFFQIPP</sequence>
<evidence type="ECO:0000256" key="6">
    <source>
        <dbReference type="ARBA" id="ARBA00022679"/>
    </source>
</evidence>
<dbReference type="PANTHER" id="PTHR23033">
    <property type="entry name" value="BETA1,3-GALACTOSYLTRANSFERASE"/>
    <property type="match status" value="1"/>
</dbReference>
<keyword evidence="9" id="KW-0735">Signal-anchor</keyword>
<accession>A0A8H2VYH1</accession>
<dbReference type="PANTHER" id="PTHR23033:SF40">
    <property type="entry name" value="APPLE DOMAIN-CONTAINING PROTEIN"/>
    <property type="match status" value="1"/>
</dbReference>
<evidence type="ECO:0000256" key="8">
    <source>
        <dbReference type="ARBA" id="ARBA00022741"/>
    </source>
</evidence>
<keyword evidence="11" id="KW-0472">Membrane</keyword>
<keyword evidence="5" id="KW-0328">Glycosyltransferase</keyword>